<accession>A0A4U7AX74</accession>
<gene>
    <name evidence="1" type="ORF">C1H76_7468</name>
</gene>
<reference evidence="1 2" key="1">
    <citation type="submission" date="2018-02" db="EMBL/GenBank/DDBJ databases">
        <title>Draft genome sequences of Elsinoe sp., causing black scab on jojoba.</title>
        <authorList>
            <person name="Stodart B."/>
            <person name="Jeffress S."/>
            <person name="Ash G."/>
            <person name="Arun Chinnappa K."/>
        </authorList>
    </citation>
    <scope>NUCLEOTIDE SEQUENCE [LARGE SCALE GENOMIC DNA]</scope>
    <source>
        <strain evidence="1 2">Hillstone_2</strain>
    </source>
</reference>
<name>A0A4U7AX74_9PEZI</name>
<evidence type="ECO:0000313" key="2">
    <source>
        <dbReference type="Proteomes" id="UP000308133"/>
    </source>
</evidence>
<proteinExistence type="predicted"/>
<evidence type="ECO:0000313" key="1">
    <source>
        <dbReference type="EMBL" id="TKX20314.1"/>
    </source>
</evidence>
<dbReference type="AlphaFoldDB" id="A0A4U7AX74"/>
<sequence length="164" mass="18940">MTSQGAYDRFDPIVFETELPLEHKEPGKKTMIPIVDWESADAIYAVWAKQYQLAKQQQALLRARGLEKPISGCPNQLVFYLMGEPDVFQWYPKDIQSENGPPVAQRASLTPAQKRLPEIPLDELHLLIPCEESFEEIRSIYLEAERRVLARRWAAALREWATMN</sequence>
<dbReference type="EMBL" id="PTQR01000091">
    <property type="protein sequence ID" value="TKX20314.1"/>
    <property type="molecule type" value="Genomic_DNA"/>
</dbReference>
<protein>
    <submittedName>
        <fullName evidence="1">Uncharacterized protein</fullName>
    </submittedName>
</protein>
<dbReference type="Proteomes" id="UP000308133">
    <property type="component" value="Unassembled WGS sequence"/>
</dbReference>
<organism evidence="1 2">
    <name type="scientific">Elsinoe australis</name>
    <dbReference type="NCBI Taxonomy" id="40998"/>
    <lineage>
        <taxon>Eukaryota</taxon>
        <taxon>Fungi</taxon>
        <taxon>Dikarya</taxon>
        <taxon>Ascomycota</taxon>
        <taxon>Pezizomycotina</taxon>
        <taxon>Dothideomycetes</taxon>
        <taxon>Dothideomycetidae</taxon>
        <taxon>Myriangiales</taxon>
        <taxon>Elsinoaceae</taxon>
        <taxon>Elsinoe</taxon>
    </lineage>
</organism>
<comment type="caution">
    <text evidence="1">The sequence shown here is derived from an EMBL/GenBank/DDBJ whole genome shotgun (WGS) entry which is preliminary data.</text>
</comment>